<comment type="subcellular location">
    <subcellularLocation>
        <location evidence="1">Membrane</location>
        <topology evidence="1">Multi-pass membrane protein</topology>
    </subcellularLocation>
</comment>
<keyword evidence="4" id="KW-1133">Transmembrane helix</keyword>
<feature type="region of interest" description="Disordered" evidence="3">
    <location>
        <begin position="58"/>
        <end position="98"/>
    </location>
</feature>
<organism evidence="5 6">
    <name type="scientific">Cutaneotrichosporon oleaginosum</name>
    <dbReference type="NCBI Taxonomy" id="879819"/>
    <lineage>
        <taxon>Eukaryota</taxon>
        <taxon>Fungi</taxon>
        <taxon>Dikarya</taxon>
        <taxon>Basidiomycota</taxon>
        <taxon>Agaricomycotina</taxon>
        <taxon>Tremellomycetes</taxon>
        <taxon>Trichosporonales</taxon>
        <taxon>Trichosporonaceae</taxon>
        <taxon>Cutaneotrichosporon</taxon>
    </lineage>
</organism>
<proteinExistence type="inferred from homology"/>
<dbReference type="Pfam" id="PF07690">
    <property type="entry name" value="MFS_1"/>
    <property type="match status" value="1"/>
</dbReference>
<dbReference type="SUPFAM" id="SSF103473">
    <property type="entry name" value="MFS general substrate transporter"/>
    <property type="match status" value="1"/>
</dbReference>
<dbReference type="PANTHER" id="PTHR11360:SF287">
    <property type="entry name" value="MFS MONOCARBOXYLATE TRANSPORTER"/>
    <property type="match status" value="1"/>
</dbReference>
<evidence type="ECO:0000256" key="3">
    <source>
        <dbReference type="SAM" id="MobiDB-lite"/>
    </source>
</evidence>
<feature type="transmembrane region" description="Helical" evidence="4">
    <location>
        <begin position="278"/>
        <end position="297"/>
    </location>
</feature>
<dbReference type="RefSeq" id="XP_018281232.1">
    <property type="nucleotide sequence ID" value="XM_018420237.1"/>
</dbReference>
<feature type="transmembrane region" description="Helical" evidence="4">
    <location>
        <begin position="322"/>
        <end position="345"/>
    </location>
</feature>
<comment type="similarity">
    <text evidence="2">Belongs to the major facilitator superfamily. Monocarboxylate porter (TC 2.A.1.13) family.</text>
</comment>
<feature type="transmembrane region" description="Helical" evidence="4">
    <location>
        <begin position="215"/>
        <end position="238"/>
    </location>
</feature>
<dbReference type="AlphaFoldDB" id="A0A0J0XUF9"/>
<evidence type="ECO:0000256" key="1">
    <source>
        <dbReference type="ARBA" id="ARBA00004141"/>
    </source>
</evidence>
<dbReference type="InterPro" id="IPR050327">
    <property type="entry name" value="Proton-linked_MCT"/>
</dbReference>
<dbReference type="PANTHER" id="PTHR11360">
    <property type="entry name" value="MONOCARBOXYLATE TRANSPORTER"/>
    <property type="match status" value="1"/>
</dbReference>
<dbReference type="GO" id="GO:0016020">
    <property type="term" value="C:membrane"/>
    <property type="evidence" value="ECO:0007669"/>
    <property type="project" value="UniProtKB-SubCell"/>
</dbReference>
<dbReference type="OrthoDB" id="2213137at2759"/>
<dbReference type="GeneID" id="28980840"/>
<feature type="transmembrane region" description="Helical" evidence="4">
    <location>
        <begin position="395"/>
        <end position="412"/>
    </location>
</feature>
<feature type="transmembrane region" description="Helical" evidence="4">
    <location>
        <begin position="118"/>
        <end position="139"/>
    </location>
</feature>
<feature type="region of interest" description="Disordered" evidence="3">
    <location>
        <begin position="1"/>
        <end position="38"/>
    </location>
</feature>
<feature type="transmembrane region" description="Helical" evidence="4">
    <location>
        <begin position="493"/>
        <end position="516"/>
    </location>
</feature>
<accession>A0A0J0XUF9</accession>
<gene>
    <name evidence="5" type="ORF">CC85DRAFT_242034</name>
</gene>
<dbReference type="InterPro" id="IPR036259">
    <property type="entry name" value="MFS_trans_sf"/>
</dbReference>
<dbReference type="Proteomes" id="UP000053611">
    <property type="component" value="Unassembled WGS sequence"/>
</dbReference>
<feature type="transmembrane region" description="Helical" evidence="4">
    <location>
        <begin position="191"/>
        <end position="209"/>
    </location>
</feature>
<feature type="transmembrane region" description="Helical" evidence="4">
    <location>
        <begin position="250"/>
        <end position="272"/>
    </location>
</feature>
<dbReference type="GO" id="GO:0022857">
    <property type="term" value="F:transmembrane transporter activity"/>
    <property type="evidence" value="ECO:0007669"/>
    <property type="project" value="InterPro"/>
</dbReference>
<feature type="transmembrane region" description="Helical" evidence="4">
    <location>
        <begin position="418"/>
        <end position="438"/>
    </location>
</feature>
<name>A0A0J0XUF9_9TREE</name>
<keyword evidence="4" id="KW-0472">Membrane</keyword>
<reference evidence="5 6" key="1">
    <citation type="submission" date="2015-03" db="EMBL/GenBank/DDBJ databases">
        <title>Genomics and transcriptomics of the oil-accumulating basidiomycete yeast T. oleaginosus allow insights into substrate utilization and the diverse evolutionary trajectories of mating systems in fungi.</title>
        <authorList>
            <consortium name="DOE Joint Genome Institute"/>
            <person name="Kourist R."/>
            <person name="Kracht O."/>
            <person name="Bracharz F."/>
            <person name="Lipzen A."/>
            <person name="Nolan M."/>
            <person name="Ohm R."/>
            <person name="Grigoriev I."/>
            <person name="Sun S."/>
            <person name="Heitman J."/>
            <person name="Bruck T."/>
            <person name="Nowrousian M."/>
        </authorList>
    </citation>
    <scope>NUCLEOTIDE SEQUENCE [LARGE SCALE GENOMIC DNA]</scope>
    <source>
        <strain evidence="5 6">IBC0246</strain>
    </source>
</reference>
<evidence type="ECO:0000256" key="2">
    <source>
        <dbReference type="ARBA" id="ARBA00006727"/>
    </source>
</evidence>
<evidence type="ECO:0000313" key="5">
    <source>
        <dbReference type="EMBL" id="KLT44741.1"/>
    </source>
</evidence>
<feature type="transmembrane region" description="Helical" evidence="4">
    <location>
        <begin position="365"/>
        <end position="383"/>
    </location>
</feature>
<keyword evidence="6" id="KW-1185">Reference proteome</keyword>
<evidence type="ECO:0000313" key="6">
    <source>
        <dbReference type="Proteomes" id="UP000053611"/>
    </source>
</evidence>
<evidence type="ECO:0000256" key="4">
    <source>
        <dbReference type="SAM" id="Phobius"/>
    </source>
</evidence>
<keyword evidence="4" id="KW-0812">Transmembrane</keyword>
<protein>
    <submittedName>
        <fullName evidence="5">MFS general substrate transporter</fullName>
    </submittedName>
</protein>
<feature type="transmembrane region" description="Helical" evidence="4">
    <location>
        <begin position="159"/>
        <end position="184"/>
    </location>
</feature>
<dbReference type="Gene3D" id="1.20.1250.20">
    <property type="entry name" value="MFS general substrate transporter like domains"/>
    <property type="match status" value="1"/>
</dbReference>
<dbReference type="InterPro" id="IPR011701">
    <property type="entry name" value="MFS"/>
</dbReference>
<sequence>MTPVDVAVDDDDEVIEAPIEPTVTRASRRASRGAESPLAFKGLSLTPIPAPVPITPPDTPGKGIAVPAPDPFAPGLNPSLPPTPGEASDPFGSDTEHEAGATEDTVVALPPVDRGAQAWGFLVAATAIEAVIWGLPYSVGVFHEYWVSTLFGPEATSTLTLASTLQTGLLFFSGALLGPLFAAFPWYERQIQLAGLAVSTAGLIASAYATKPWHLLLTMGIMYPCSAATYLPCATNVFEWFVAKRGLATGIMYGGTGAGGTVYPFVVTALLHRFGYRATMLSIAVSYCILIAAGLFFTKRRVPLVKRVGAIKKRIRPKPDWAFIRTPAWWIGVTFMTVSSLGNFIPLLWTPSYASQVGIRTPSPAAFVAMMNGVSVIGNLASGSISDYVQPRYSVFAYSVVAAVACLGLWGFGTSASALTGFVILWGISGQCLCGFWARMISTIARDDPAVPQIAFSVFISLKGIGAFTSGPISTALLKINAFSGAAGAYGDTNFGVLIIFTAAMTLLGALPMLAFPTS</sequence>
<feature type="transmembrane region" description="Helical" evidence="4">
    <location>
        <begin position="450"/>
        <end position="473"/>
    </location>
</feature>
<dbReference type="EMBL" id="KQ087185">
    <property type="protein sequence ID" value="KLT44741.1"/>
    <property type="molecule type" value="Genomic_DNA"/>
</dbReference>